<dbReference type="PANTHER" id="PTHR16305">
    <property type="entry name" value="TESTICULAR SOLUBLE ADENYLYL CYCLASE"/>
    <property type="match status" value="1"/>
</dbReference>
<evidence type="ECO:0000256" key="2">
    <source>
        <dbReference type="ARBA" id="ARBA00022840"/>
    </source>
</evidence>
<dbReference type="Gene3D" id="1.10.10.10">
    <property type="entry name" value="Winged helix-like DNA-binding domain superfamily/Winged helix DNA-binding domain"/>
    <property type="match status" value="1"/>
</dbReference>
<dbReference type="SUPFAM" id="SSF52540">
    <property type="entry name" value="P-loop containing nucleoside triphosphate hydrolases"/>
    <property type="match status" value="1"/>
</dbReference>
<dbReference type="InterPro" id="IPR036388">
    <property type="entry name" value="WH-like_DNA-bd_sf"/>
</dbReference>
<dbReference type="PROSITE" id="PS50043">
    <property type="entry name" value="HTH_LUXR_2"/>
    <property type="match status" value="1"/>
</dbReference>
<dbReference type="InterPro" id="IPR000792">
    <property type="entry name" value="Tscrpt_reg_LuxR_C"/>
</dbReference>
<accession>A0ABQ1XBA3</accession>
<dbReference type="Pfam" id="PF00196">
    <property type="entry name" value="GerE"/>
    <property type="match status" value="1"/>
</dbReference>
<gene>
    <name evidence="4" type="ORF">GCM10011577_08680</name>
</gene>
<dbReference type="RefSeq" id="WP_229666311.1">
    <property type="nucleotide sequence ID" value="NZ_BMKU01000002.1"/>
</dbReference>
<reference evidence="5" key="1">
    <citation type="journal article" date="2019" name="Int. J. Syst. Evol. Microbiol.">
        <title>The Global Catalogue of Microorganisms (GCM) 10K type strain sequencing project: providing services to taxonomists for standard genome sequencing and annotation.</title>
        <authorList>
            <consortium name="The Broad Institute Genomics Platform"/>
            <consortium name="The Broad Institute Genome Sequencing Center for Infectious Disease"/>
            <person name="Wu L."/>
            <person name="Ma J."/>
        </authorList>
    </citation>
    <scope>NUCLEOTIDE SEQUENCE [LARGE SCALE GENOMIC DNA]</scope>
    <source>
        <strain evidence="5">CGMCC 1.1927</strain>
    </source>
</reference>
<dbReference type="EMBL" id="BMKU01000002">
    <property type="protein sequence ID" value="GGG88706.1"/>
    <property type="molecule type" value="Genomic_DNA"/>
</dbReference>
<organism evidence="4 5">
    <name type="scientific">Pseudarthrobacter polychromogenes</name>
    <dbReference type="NCBI Taxonomy" id="1676"/>
    <lineage>
        <taxon>Bacteria</taxon>
        <taxon>Bacillati</taxon>
        <taxon>Actinomycetota</taxon>
        <taxon>Actinomycetes</taxon>
        <taxon>Micrococcales</taxon>
        <taxon>Micrococcaceae</taxon>
        <taxon>Pseudarthrobacter</taxon>
    </lineage>
</organism>
<dbReference type="PRINTS" id="PR00038">
    <property type="entry name" value="HTHLUXR"/>
</dbReference>
<keyword evidence="2" id="KW-0067">ATP-binding</keyword>
<keyword evidence="1" id="KW-0547">Nucleotide-binding</keyword>
<evidence type="ECO:0000313" key="5">
    <source>
        <dbReference type="Proteomes" id="UP000596938"/>
    </source>
</evidence>
<protein>
    <submittedName>
        <fullName evidence="4">Transcriptional regulator</fullName>
    </submittedName>
</protein>
<keyword evidence="5" id="KW-1185">Reference proteome</keyword>
<proteinExistence type="predicted"/>
<evidence type="ECO:0000259" key="3">
    <source>
        <dbReference type="PROSITE" id="PS50043"/>
    </source>
</evidence>
<dbReference type="PANTHER" id="PTHR16305:SF28">
    <property type="entry name" value="GUANYLATE CYCLASE DOMAIN-CONTAINING PROTEIN"/>
    <property type="match status" value="1"/>
</dbReference>
<sequence>MHKPNTAQRFLTGRKEPLDRICNIVRNRASQAVFIMAGPGIGKSSLTEAISERLTGEMNVLQMHGSTALAAVPFGVLTPFTGDLTAEDSVSPVAVLRSMWSYFEEVKAGNGAPVLLIVDDAHYLDEDSAGVVAELISAGWATVVAAARPRPGLPQPLDQLWYDGLAERVDLRPLNREQIEEVLAHVLDGTVPDATVDAVWSASGGNPRVLDALLHDAAESGILAKRNGIWVLLGSLPTDGVRLTAVVTKDHLRRRAEEQEALKFIALAGPVGRKVIEDICGAAVVRSLLDQQMVVENSGVPSELTIWNGLFAKAIRNTISVSRSLQLLEKIREHQDPSSLRGEGRLRFVEWSLECGLRVSDADMLDAAREALARFRNYSARSIAAKVQDPGLVHLGHAVQARALYNEGAYAEAAALLDGSWLQLAEDPHGTSVLLLWTSAHQATGRPLADLAEDVRERHQGLPEAIRTGQEELLQLLQSGADVNVQALCSRVADIRNRSSTGNAGEPLKAIGEALLAHALASAGRASEGLDSALLAASELPTLEDDLFFYSEFVLGRLVIDYLAMGEWESAERELENYAAGHAAAAGTFNGSLQVLRGYSMLRQGRMERAYQLLLPAVEALRLSDPLQLFRFGSALGFYVAARLGDTAQAKRLEQDCKDAVAGGPAHEFLADAYGAAASEYLARDGKGLAALHTLVTTTEASSRAGTLLELLSLCWDLGDASVIPMVHNAARAVEGRWAAALLKLAADWEAADGDTLMETAAELEESGFVNLAREAYARASTVLDQAGERRRSRQAVAQREKCDHELGERFREGRFIAAAPAVHLTRREQDIVELAVQGLTDREIAQRLMVSVRTVEGHLYRTYVKLGVRSRDELDSALPK</sequence>
<dbReference type="InterPro" id="IPR027417">
    <property type="entry name" value="P-loop_NTPase"/>
</dbReference>
<evidence type="ECO:0000313" key="4">
    <source>
        <dbReference type="EMBL" id="GGG88706.1"/>
    </source>
</evidence>
<dbReference type="InterPro" id="IPR016032">
    <property type="entry name" value="Sig_transdc_resp-reg_C-effctor"/>
</dbReference>
<comment type="caution">
    <text evidence="4">The sequence shown here is derived from an EMBL/GenBank/DDBJ whole genome shotgun (WGS) entry which is preliminary data.</text>
</comment>
<dbReference type="SUPFAM" id="SSF46894">
    <property type="entry name" value="C-terminal effector domain of the bipartite response regulators"/>
    <property type="match status" value="1"/>
</dbReference>
<feature type="domain" description="HTH luxR-type" evidence="3">
    <location>
        <begin position="818"/>
        <end position="881"/>
    </location>
</feature>
<dbReference type="Gene3D" id="3.40.50.300">
    <property type="entry name" value="P-loop containing nucleotide triphosphate hydrolases"/>
    <property type="match status" value="1"/>
</dbReference>
<dbReference type="Proteomes" id="UP000596938">
    <property type="component" value="Unassembled WGS sequence"/>
</dbReference>
<dbReference type="SMART" id="SM00421">
    <property type="entry name" value="HTH_LUXR"/>
    <property type="match status" value="1"/>
</dbReference>
<evidence type="ECO:0000256" key="1">
    <source>
        <dbReference type="ARBA" id="ARBA00022741"/>
    </source>
</evidence>
<name>A0ABQ1XBA3_9MICC</name>
<dbReference type="CDD" id="cd06170">
    <property type="entry name" value="LuxR_C_like"/>
    <property type="match status" value="1"/>
</dbReference>